<evidence type="ECO:0000313" key="2">
    <source>
        <dbReference type="Proteomes" id="UP000499080"/>
    </source>
</evidence>
<reference evidence="1 2" key="1">
    <citation type="journal article" date="2019" name="Sci. Rep.">
        <title>Orb-weaving spider Araneus ventricosus genome elucidates the spidroin gene catalogue.</title>
        <authorList>
            <person name="Kono N."/>
            <person name="Nakamura H."/>
            <person name="Ohtoshi R."/>
            <person name="Moran D.A.P."/>
            <person name="Shinohara A."/>
            <person name="Yoshida Y."/>
            <person name="Fujiwara M."/>
            <person name="Mori M."/>
            <person name="Tomita M."/>
            <person name="Arakawa K."/>
        </authorList>
    </citation>
    <scope>NUCLEOTIDE SEQUENCE [LARGE SCALE GENOMIC DNA]</scope>
</reference>
<comment type="caution">
    <text evidence="1">The sequence shown here is derived from an EMBL/GenBank/DDBJ whole genome shotgun (WGS) entry which is preliminary data.</text>
</comment>
<protein>
    <submittedName>
        <fullName evidence="1">Uncharacterized protein</fullName>
    </submittedName>
</protein>
<dbReference type="AlphaFoldDB" id="A0A4Y2HFZ3"/>
<proteinExistence type="predicted"/>
<sequence>MNRYNPSTVFEVSLLQYMSGDQSVDGSHATTSPKGTYTFAATSDVDVVVERRAEDRHFVFPISGKSKRRRADFVVHFRSHTGLKPCLRYLRRRKHYARESEHTSPDSYRLIKPLY</sequence>
<dbReference type="Proteomes" id="UP000499080">
    <property type="component" value="Unassembled WGS sequence"/>
</dbReference>
<keyword evidence="2" id="KW-1185">Reference proteome</keyword>
<accession>A0A4Y2HFZ3</accession>
<dbReference type="EMBL" id="BGPR01102798">
    <property type="protein sequence ID" value="GBM64228.1"/>
    <property type="molecule type" value="Genomic_DNA"/>
</dbReference>
<name>A0A4Y2HFZ3_ARAVE</name>
<gene>
    <name evidence="1" type="ORF">AVEN_31703_1</name>
</gene>
<evidence type="ECO:0000313" key="1">
    <source>
        <dbReference type="EMBL" id="GBM64228.1"/>
    </source>
</evidence>
<organism evidence="1 2">
    <name type="scientific">Araneus ventricosus</name>
    <name type="common">Orbweaver spider</name>
    <name type="synonym">Epeira ventricosa</name>
    <dbReference type="NCBI Taxonomy" id="182803"/>
    <lineage>
        <taxon>Eukaryota</taxon>
        <taxon>Metazoa</taxon>
        <taxon>Ecdysozoa</taxon>
        <taxon>Arthropoda</taxon>
        <taxon>Chelicerata</taxon>
        <taxon>Arachnida</taxon>
        <taxon>Araneae</taxon>
        <taxon>Araneomorphae</taxon>
        <taxon>Entelegynae</taxon>
        <taxon>Araneoidea</taxon>
        <taxon>Araneidae</taxon>
        <taxon>Araneus</taxon>
    </lineage>
</organism>